<evidence type="ECO:0000313" key="1">
    <source>
        <dbReference type="EMBL" id="PKK75306.1"/>
    </source>
</evidence>
<comment type="caution">
    <text evidence="1">The sequence shown here is derived from an EMBL/GenBank/DDBJ whole genome shotgun (WGS) entry which is preliminary data.</text>
</comment>
<reference evidence="1 2" key="1">
    <citation type="submission" date="2016-04" db="EMBL/GenBank/DDBJ databases">
        <title>Genome analyses suggest a sexual origin of heterokaryosis in a supposedly ancient asexual fungus.</title>
        <authorList>
            <person name="Ropars J."/>
            <person name="Sedzielewska K."/>
            <person name="Noel J."/>
            <person name="Charron P."/>
            <person name="Farinelli L."/>
            <person name="Marton T."/>
            <person name="Kruger M."/>
            <person name="Pelin A."/>
            <person name="Brachmann A."/>
            <person name="Corradi N."/>
        </authorList>
    </citation>
    <scope>NUCLEOTIDE SEQUENCE [LARGE SCALE GENOMIC DNA]</scope>
    <source>
        <strain evidence="1 2">C2</strain>
    </source>
</reference>
<dbReference type="EMBL" id="LLXL01000251">
    <property type="protein sequence ID" value="PKK75306.1"/>
    <property type="molecule type" value="Genomic_DNA"/>
</dbReference>
<sequence length="110" mass="13491">MLFLRYIELCGLYRMKDREPQLLWEEKINMTKEHRQFRRRVIDKEQIYQLDIDKFNYVQNKKVSEIWAICTGGHNKVKPESRELEGKLKKFSEEKRLKVNELYIISFSFS</sequence>
<name>A0A2N1NN24_9GLOM</name>
<gene>
    <name evidence="1" type="ORF">RhiirC2_243219</name>
</gene>
<organism evidence="1 2">
    <name type="scientific">Rhizophagus irregularis</name>
    <dbReference type="NCBI Taxonomy" id="588596"/>
    <lineage>
        <taxon>Eukaryota</taxon>
        <taxon>Fungi</taxon>
        <taxon>Fungi incertae sedis</taxon>
        <taxon>Mucoromycota</taxon>
        <taxon>Glomeromycotina</taxon>
        <taxon>Glomeromycetes</taxon>
        <taxon>Glomerales</taxon>
        <taxon>Glomeraceae</taxon>
        <taxon>Rhizophagus</taxon>
    </lineage>
</organism>
<protein>
    <submittedName>
        <fullName evidence="1">Uncharacterized protein</fullName>
    </submittedName>
</protein>
<accession>A0A2N1NN24</accession>
<evidence type="ECO:0000313" key="2">
    <source>
        <dbReference type="Proteomes" id="UP000233469"/>
    </source>
</evidence>
<proteinExistence type="predicted"/>
<reference evidence="1 2" key="2">
    <citation type="submission" date="2017-10" db="EMBL/GenBank/DDBJ databases">
        <title>Extensive intraspecific genome diversity in a model arbuscular mycorrhizal fungus.</title>
        <authorList>
            <person name="Chen E.C.H."/>
            <person name="Morin E."/>
            <person name="Baudet D."/>
            <person name="Noel J."/>
            <person name="Ndikumana S."/>
            <person name="Charron P."/>
            <person name="St-Onge C."/>
            <person name="Giorgi J."/>
            <person name="Grigoriev I.V."/>
            <person name="Roux C."/>
            <person name="Martin F.M."/>
            <person name="Corradi N."/>
        </authorList>
    </citation>
    <scope>NUCLEOTIDE SEQUENCE [LARGE SCALE GENOMIC DNA]</scope>
    <source>
        <strain evidence="1 2">C2</strain>
    </source>
</reference>
<dbReference type="AlphaFoldDB" id="A0A2N1NN24"/>
<dbReference type="Proteomes" id="UP000233469">
    <property type="component" value="Unassembled WGS sequence"/>
</dbReference>